<dbReference type="PANTHER" id="PTHR37296">
    <property type="entry name" value="CONSERVED VIRULENCE FACTOR B"/>
    <property type="match status" value="1"/>
</dbReference>
<dbReference type="Pfam" id="PF17783">
    <property type="entry name" value="WHD_CvfB"/>
    <property type="match status" value="1"/>
</dbReference>
<dbReference type="SUPFAM" id="SSF50249">
    <property type="entry name" value="Nucleic acid-binding proteins"/>
    <property type="match status" value="1"/>
</dbReference>
<comment type="caution">
    <text evidence="3">The sequence shown here is derived from an EMBL/GenBank/DDBJ whole genome shotgun (WGS) entry which is preliminary data.</text>
</comment>
<comment type="similarity">
    <text evidence="1">Belongs to the CvfB family.</text>
</comment>
<proteinExistence type="inferred from homology"/>
<dbReference type="InterPro" id="IPR040764">
    <property type="entry name" value="CvfB_WH"/>
</dbReference>
<dbReference type="InterPro" id="IPR039566">
    <property type="entry name" value="CvfB_S1_st"/>
</dbReference>
<dbReference type="SMART" id="SM00316">
    <property type="entry name" value="S1"/>
    <property type="match status" value="2"/>
</dbReference>
<evidence type="ECO:0000256" key="1">
    <source>
        <dbReference type="PIRNR" id="PIRNR012524"/>
    </source>
</evidence>
<dbReference type="Gene3D" id="1.10.10.10">
    <property type="entry name" value="Winged helix-like DNA-binding domain superfamily/Winged helix DNA-binding domain"/>
    <property type="match status" value="1"/>
</dbReference>
<dbReference type="PANTHER" id="PTHR37296:SF1">
    <property type="entry name" value="CONSERVED VIRULENCE FACTOR B"/>
    <property type="match status" value="1"/>
</dbReference>
<dbReference type="Gene3D" id="2.40.50.140">
    <property type="entry name" value="Nucleic acid-binding proteins"/>
    <property type="match status" value="2"/>
</dbReference>
<evidence type="ECO:0000259" key="2">
    <source>
        <dbReference type="PROSITE" id="PS50126"/>
    </source>
</evidence>
<name>A0AAW9MXB1_9FIRM</name>
<dbReference type="GO" id="GO:0003676">
    <property type="term" value="F:nucleic acid binding"/>
    <property type="evidence" value="ECO:0007669"/>
    <property type="project" value="InterPro"/>
</dbReference>
<dbReference type="InterPro" id="IPR012340">
    <property type="entry name" value="NA-bd_OB-fold"/>
</dbReference>
<dbReference type="AlphaFoldDB" id="A0AAW9MXB1"/>
<dbReference type="InterPro" id="IPR003029">
    <property type="entry name" value="S1_domain"/>
</dbReference>
<sequence>MLGEYVNAKIKCVTNQNIFLETVDFNSKYDVILDKEDFEHIDKSGEFKAFIYMFNERKYYATTKRPLITVGELARLEVVDVKKYGAFLDWGLKKDLFMPSQEYNQKIAKNTFYLVYLYVDTSKRLCATMRVKEYLKSDSDYDVNDWVSGTIITINNNFGAFVAVDNKYDALIPNDEIFGVLEVGEIIKARVYSKNKDGKLNLTLRDRSYNVINEDKEVIFNKLSERGGFLPYNDYTDAQIIRKVFKMSKSSFKRAIGSLLKDKKITIKDDGIYKTKE</sequence>
<dbReference type="RefSeq" id="WP_324619708.1">
    <property type="nucleotide sequence ID" value="NZ_JAYKOT010000003.1"/>
</dbReference>
<dbReference type="EMBL" id="JAYKOT010000003">
    <property type="protein sequence ID" value="MEB3429523.1"/>
    <property type="molecule type" value="Genomic_DNA"/>
</dbReference>
<dbReference type="Pfam" id="PF13509">
    <property type="entry name" value="S1_2"/>
    <property type="match status" value="1"/>
</dbReference>
<keyword evidence="4" id="KW-1185">Reference proteome</keyword>
<gene>
    <name evidence="3" type="ORF">VLK81_05775</name>
</gene>
<feature type="domain" description="S1 motif" evidence="2">
    <location>
        <begin position="144"/>
        <end position="205"/>
    </location>
</feature>
<organism evidence="3 4">
    <name type="scientific">Citroniella saccharovorans</name>
    <dbReference type="NCBI Taxonomy" id="2053367"/>
    <lineage>
        <taxon>Bacteria</taxon>
        <taxon>Bacillati</taxon>
        <taxon>Bacillota</taxon>
        <taxon>Tissierellia</taxon>
        <taxon>Tissierellales</taxon>
        <taxon>Peptoniphilaceae</taxon>
        <taxon>Citroniella</taxon>
    </lineage>
</organism>
<dbReference type="PIRSF" id="PIRSF012524">
    <property type="entry name" value="YitL_S1"/>
    <property type="match status" value="1"/>
</dbReference>
<evidence type="ECO:0000313" key="3">
    <source>
        <dbReference type="EMBL" id="MEB3429523.1"/>
    </source>
</evidence>
<dbReference type="Pfam" id="PF00575">
    <property type="entry name" value="S1"/>
    <property type="match status" value="1"/>
</dbReference>
<dbReference type="PROSITE" id="PS50126">
    <property type="entry name" value="S1"/>
    <property type="match status" value="1"/>
</dbReference>
<evidence type="ECO:0000313" key="4">
    <source>
        <dbReference type="Proteomes" id="UP001357733"/>
    </source>
</evidence>
<dbReference type="InterPro" id="IPR014464">
    <property type="entry name" value="CvfB_fam"/>
</dbReference>
<dbReference type="InterPro" id="IPR036388">
    <property type="entry name" value="WH-like_DNA-bd_sf"/>
</dbReference>
<reference evidence="3 4" key="1">
    <citation type="submission" date="2024-01" db="EMBL/GenBank/DDBJ databases">
        <title>Complete genome sequence of Citroniella saccharovorans strain M6.X9, isolated from human fecal sample.</title>
        <authorList>
            <person name="Cheng G."/>
            <person name="Westerholm M."/>
            <person name="Schnurer A."/>
        </authorList>
    </citation>
    <scope>NUCLEOTIDE SEQUENCE [LARGE SCALE GENOMIC DNA]</scope>
    <source>
        <strain evidence="3 4">DSM 29873</strain>
    </source>
</reference>
<accession>A0AAW9MXB1</accession>
<dbReference type="Proteomes" id="UP001357733">
    <property type="component" value="Unassembled WGS sequence"/>
</dbReference>
<protein>
    <submittedName>
        <fullName evidence="3">S1-like domain-containing RNA-binding protein</fullName>
    </submittedName>
</protein>